<dbReference type="EMBL" id="FMDN01000006">
    <property type="protein sequence ID" value="SCG50578.1"/>
    <property type="molecule type" value="Genomic_DNA"/>
</dbReference>
<dbReference type="AlphaFoldDB" id="A0A1C5HXB1"/>
<evidence type="ECO:0000313" key="4">
    <source>
        <dbReference type="Proteomes" id="UP000199408"/>
    </source>
</evidence>
<proteinExistence type="predicted"/>
<name>A0A1C5HXB1_9ACTN</name>
<protein>
    <recommendedName>
        <fullName evidence="2">Outer membrane channel protein CpnT-like N-terminal domain-containing protein</fullName>
    </recommendedName>
</protein>
<gene>
    <name evidence="3" type="ORF">GA0070560_106195</name>
</gene>
<dbReference type="InterPro" id="IPR057746">
    <property type="entry name" value="CpnT-like_N"/>
</dbReference>
<dbReference type="Proteomes" id="UP000199408">
    <property type="component" value="Unassembled WGS sequence"/>
</dbReference>
<dbReference type="Gene3D" id="1.10.287.1060">
    <property type="entry name" value="ESAT-6-like"/>
    <property type="match status" value="1"/>
</dbReference>
<keyword evidence="1" id="KW-0175">Coiled coil</keyword>
<organism evidence="3 4">
    <name type="scientific">Micromonospora halophytica</name>
    <dbReference type="NCBI Taxonomy" id="47864"/>
    <lineage>
        <taxon>Bacteria</taxon>
        <taxon>Bacillati</taxon>
        <taxon>Actinomycetota</taxon>
        <taxon>Actinomycetes</taxon>
        <taxon>Micromonosporales</taxon>
        <taxon>Micromonosporaceae</taxon>
        <taxon>Micromonospora</taxon>
    </lineage>
</organism>
<evidence type="ECO:0000313" key="3">
    <source>
        <dbReference type="EMBL" id="SCG50578.1"/>
    </source>
</evidence>
<keyword evidence="4" id="KW-1185">Reference proteome</keyword>
<dbReference type="STRING" id="47864.GA0070560_106195"/>
<evidence type="ECO:0000259" key="2">
    <source>
        <dbReference type="Pfam" id="PF25547"/>
    </source>
</evidence>
<feature type="coiled-coil region" evidence="1">
    <location>
        <begin position="193"/>
        <end position="223"/>
    </location>
</feature>
<feature type="domain" description="Outer membrane channel protein CpnT-like N-terminal" evidence="2">
    <location>
        <begin position="45"/>
        <end position="158"/>
    </location>
</feature>
<dbReference type="OrthoDB" id="3362867at2"/>
<dbReference type="RefSeq" id="WP_091294794.1">
    <property type="nucleotide sequence ID" value="NZ_FMDN01000006.1"/>
</dbReference>
<dbReference type="Pfam" id="PF25547">
    <property type="entry name" value="WXG100_2"/>
    <property type="match status" value="1"/>
</dbReference>
<evidence type="ECO:0000256" key="1">
    <source>
        <dbReference type="SAM" id="Coils"/>
    </source>
</evidence>
<reference evidence="4" key="1">
    <citation type="submission" date="2016-06" db="EMBL/GenBank/DDBJ databases">
        <authorList>
            <person name="Varghese N."/>
        </authorList>
    </citation>
    <scope>NUCLEOTIDE SEQUENCE [LARGE SCALE GENOMIC DNA]</scope>
    <source>
        <strain evidence="4">DSM 43171</strain>
    </source>
</reference>
<sequence length="360" mass="38944">MSGPAGSAVELWNNIDGALSTVDKAVDSVCRTLAWPLIQLVDMVDGDPEVLRAHATQWDAVAARVREIALNHRSVREAERSGWRSPAGDAYGQRLAGTEQQLLDVADQFTATAEYLRGVADGLQITHEVLVDICVEFVNFLLVTLITALLMAPFTAGASWATGMAVTATRFMITLARAVKAIRPLATHLPKVVRLLERIILKLEKIITQLQKLGRHLNKLADKQKALMKGQKYADKRAAAGKADKWYHKVTDPAKGTFKLGKSGSPFDMGMFDRMGALRNNGLVDGGKIIARDWATNLPWNIPNTVIHGVTWGTVAIGTGLSVPGSEQVGDQVQEAVQSGADWIDQNVFGQPPAGQPAGR</sequence>
<accession>A0A1C5HXB1</accession>